<sequence length="210" mass="23004">MVADKNSPEAQPSEVTPDLADENAQMIGRRVRALRGERKLTIAELAAKASVSAGIISQIERGSANPSIKTLQRLCDALNVNVWKFLDEEKRSVANDAPPFIRRRAQRPRMVVGDKGLTKELLSPQYADELRFMFVTMPPGSATEEMLIGAGQKAGYVTAGTVELTVGEHTVLLEEGDSFQFSSDVEHGLANRSDQEAKVLWIISALDVRL</sequence>
<feature type="domain" description="HTH cro/C1-type" evidence="3">
    <location>
        <begin position="31"/>
        <end position="85"/>
    </location>
</feature>
<accession>A0A1X7FGV3</accession>
<dbReference type="CDD" id="cd00093">
    <property type="entry name" value="HTH_XRE"/>
    <property type="match status" value="1"/>
</dbReference>
<dbReference type="Proteomes" id="UP000192936">
    <property type="component" value="Unassembled WGS sequence"/>
</dbReference>
<dbReference type="PANTHER" id="PTHR46797">
    <property type="entry name" value="HTH-TYPE TRANSCRIPTIONAL REGULATOR"/>
    <property type="match status" value="1"/>
</dbReference>
<dbReference type="InterPro" id="IPR011051">
    <property type="entry name" value="RmlC_Cupin_sf"/>
</dbReference>
<dbReference type="CDD" id="cd02209">
    <property type="entry name" value="cupin_XRE_C"/>
    <property type="match status" value="1"/>
</dbReference>
<dbReference type="InterPro" id="IPR014710">
    <property type="entry name" value="RmlC-like_jellyroll"/>
</dbReference>
<dbReference type="SUPFAM" id="SSF51182">
    <property type="entry name" value="RmlC-like cupins"/>
    <property type="match status" value="1"/>
</dbReference>
<dbReference type="GO" id="GO:0003700">
    <property type="term" value="F:DNA-binding transcription factor activity"/>
    <property type="evidence" value="ECO:0007669"/>
    <property type="project" value="TreeGrafter"/>
</dbReference>
<dbReference type="AlphaFoldDB" id="A0A1X7FGV3"/>
<protein>
    <submittedName>
        <fullName evidence="4">Transcriptional regulator, XRE family with cupin sensor</fullName>
    </submittedName>
</protein>
<dbReference type="EMBL" id="FXAK01000005">
    <property type="protein sequence ID" value="SMF51155.1"/>
    <property type="molecule type" value="Genomic_DNA"/>
</dbReference>
<feature type="region of interest" description="Disordered" evidence="2">
    <location>
        <begin position="1"/>
        <end position="22"/>
    </location>
</feature>
<evidence type="ECO:0000256" key="1">
    <source>
        <dbReference type="ARBA" id="ARBA00023125"/>
    </source>
</evidence>
<name>A0A1X7FGV3_9PROT</name>
<dbReference type="InterPro" id="IPR050807">
    <property type="entry name" value="TransReg_Diox_bact_type"/>
</dbReference>
<keyword evidence="1" id="KW-0238">DNA-binding</keyword>
<dbReference type="InterPro" id="IPR001387">
    <property type="entry name" value="Cro/C1-type_HTH"/>
</dbReference>
<dbReference type="RefSeq" id="WP_085086192.1">
    <property type="nucleotide sequence ID" value="NZ_FXAK01000005.1"/>
</dbReference>
<evidence type="ECO:0000313" key="4">
    <source>
        <dbReference type="EMBL" id="SMF51155.1"/>
    </source>
</evidence>
<dbReference type="InterPro" id="IPR013096">
    <property type="entry name" value="Cupin_2"/>
</dbReference>
<dbReference type="SMART" id="SM00530">
    <property type="entry name" value="HTH_XRE"/>
    <property type="match status" value="1"/>
</dbReference>
<reference evidence="4 5" key="1">
    <citation type="submission" date="2017-04" db="EMBL/GenBank/DDBJ databases">
        <authorList>
            <person name="Afonso C.L."/>
            <person name="Miller P.J."/>
            <person name="Scott M.A."/>
            <person name="Spackman E."/>
            <person name="Goraichik I."/>
            <person name="Dimitrov K.M."/>
            <person name="Suarez D.L."/>
            <person name="Swayne D.E."/>
        </authorList>
    </citation>
    <scope>NUCLEOTIDE SEQUENCE [LARGE SCALE GENOMIC DNA]</scope>
    <source>
        <strain evidence="4 5">A2P</strain>
    </source>
</reference>
<dbReference type="Pfam" id="PF01381">
    <property type="entry name" value="HTH_3"/>
    <property type="match status" value="1"/>
</dbReference>
<organism evidence="4 5">
    <name type="scientific">Azospirillum oryzae</name>
    <dbReference type="NCBI Taxonomy" id="286727"/>
    <lineage>
        <taxon>Bacteria</taxon>
        <taxon>Pseudomonadati</taxon>
        <taxon>Pseudomonadota</taxon>
        <taxon>Alphaproteobacteria</taxon>
        <taxon>Rhodospirillales</taxon>
        <taxon>Azospirillaceae</taxon>
        <taxon>Azospirillum</taxon>
    </lineage>
</organism>
<dbReference type="Gene3D" id="2.60.120.10">
    <property type="entry name" value="Jelly Rolls"/>
    <property type="match status" value="1"/>
</dbReference>
<dbReference type="GO" id="GO:0005829">
    <property type="term" value="C:cytosol"/>
    <property type="evidence" value="ECO:0007669"/>
    <property type="project" value="TreeGrafter"/>
</dbReference>
<dbReference type="PANTHER" id="PTHR46797:SF2">
    <property type="entry name" value="TRANSCRIPTIONAL REGULATOR"/>
    <property type="match status" value="1"/>
</dbReference>
<evidence type="ECO:0000259" key="3">
    <source>
        <dbReference type="PROSITE" id="PS50943"/>
    </source>
</evidence>
<dbReference type="InterPro" id="IPR010982">
    <property type="entry name" value="Lambda_DNA-bd_dom_sf"/>
</dbReference>
<proteinExistence type="predicted"/>
<dbReference type="Gene3D" id="1.10.260.40">
    <property type="entry name" value="lambda repressor-like DNA-binding domains"/>
    <property type="match status" value="1"/>
</dbReference>
<dbReference type="Pfam" id="PF07883">
    <property type="entry name" value="Cupin_2"/>
    <property type="match status" value="1"/>
</dbReference>
<evidence type="ECO:0000256" key="2">
    <source>
        <dbReference type="SAM" id="MobiDB-lite"/>
    </source>
</evidence>
<dbReference type="OrthoDB" id="9805356at2"/>
<dbReference type="PROSITE" id="PS50943">
    <property type="entry name" value="HTH_CROC1"/>
    <property type="match status" value="1"/>
</dbReference>
<evidence type="ECO:0000313" key="5">
    <source>
        <dbReference type="Proteomes" id="UP000192936"/>
    </source>
</evidence>
<dbReference type="GO" id="GO:0003677">
    <property type="term" value="F:DNA binding"/>
    <property type="evidence" value="ECO:0007669"/>
    <property type="project" value="UniProtKB-KW"/>
</dbReference>
<dbReference type="STRING" id="286727.SAMN02982917_2759"/>
<dbReference type="SUPFAM" id="SSF47413">
    <property type="entry name" value="lambda repressor-like DNA-binding domains"/>
    <property type="match status" value="1"/>
</dbReference>
<gene>
    <name evidence="4" type="ORF">SAMN02982917_2759</name>
</gene>